<evidence type="ECO:0000313" key="2">
    <source>
        <dbReference type="Proteomes" id="UP001431209"/>
    </source>
</evidence>
<gene>
    <name evidence="1" type="ORF">AKO1_005526</name>
</gene>
<protein>
    <submittedName>
        <fullName evidence="1">Developmentally-regulated protein</fullName>
    </submittedName>
</protein>
<dbReference type="Proteomes" id="UP001431209">
    <property type="component" value="Unassembled WGS sequence"/>
</dbReference>
<keyword evidence="2" id="KW-1185">Reference proteome</keyword>
<dbReference type="AlphaFoldDB" id="A0AAW2YKL4"/>
<evidence type="ECO:0000313" key="1">
    <source>
        <dbReference type="EMBL" id="KAL0477687.1"/>
    </source>
</evidence>
<comment type="caution">
    <text evidence="1">The sequence shown here is derived from an EMBL/GenBank/DDBJ whole genome shotgun (WGS) entry which is preliminary data.</text>
</comment>
<sequence length="349" mass="39064">MTEIDNISFNELVGHALVVHSTILPEQLAILDNSSKYRPEGIKQNVNDEESLSAIFDTMSNINRMAIEDDHLCTGKNGPSFRQALKLTTTKLAALVEGRQVRYVELGPEPWKSCTILTQLFEAGIDLQQYIGVDINPKSEDTMRKALTPIIGADKFKYLIADFYKCSIDDFPEISTDTQDIVTIVTNLGFQEGNDLPSRIGQMLSRITRKGDLVLSEMQLFNGSVNPCGIVVENKSETIRNFYHHDEMLRFSALVGAQFDESIKASFDWKSKYLFNLVPLDTEVGSVNVATTLVLVNINGEEKYVLTNSCLKYTQEQFKRAREATGTFLVSDSQETGDGSIVFQISERC</sequence>
<organism evidence="1 2">
    <name type="scientific">Acrasis kona</name>
    <dbReference type="NCBI Taxonomy" id="1008807"/>
    <lineage>
        <taxon>Eukaryota</taxon>
        <taxon>Discoba</taxon>
        <taxon>Heterolobosea</taxon>
        <taxon>Tetramitia</taxon>
        <taxon>Eutetramitia</taxon>
        <taxon>Acrasidae</taxon>
        <taxon>Acrasis</taxon>
    </lineage>
</organism>
<name>A0AAW2YKL4_9EUKA</name>
<accession>A0AAW2YKL4</accession>
<dbReference type="EMBL" id="JAOPGA020000217">
    <property type="protein sequence ID" value="KAL0477687.1"/>
    <property type="molecule type" value="Genomic_DNA"/>
</dbReference>
<proteinExistence type="predicted"/>
<reference evidence="1 2" key="1">
    <citation type="submission" date="2024-03" db="EMBL/GenBank/DDBJ databases">
        <title>The Acrasis kona genome and developmental transcriptomes reveal deep origins of eukaryotic multicellular pathways.</title>
        <authorList>
            <person name="Sheikh S."/>
            <person name="Fu C.-J."/>
            <person name="Brown M.W."/>
            <person name="Baldauf S.L."/>
        </authorList>
    </citation>
    <scope>NUCLEOTIDE SEQUENCE [LARGE SCALE GENOMIC DNA]</scope>
    <source>
        <strain evidence="1 2">ATCC MYA-3509</strain>
    </source>
</reference>